<proteinExistence type="predicted"/>
<feature type="non-terminal residue" evidence="1">
    <location>
        <position position="127"/>
    </location>
</feature>
<dbReference type="Proteomes" id="UP000077266">
    <property type="component" value="Unassembled WGS sequence"/>
</dbReference>
<dbReference type="InParanoid" id="A0A166MSG6"/>
<evidence type="ECO:0000313" key="1">
    <source>
        <dbReference type="EMBL" id="KZV78347.1"/>
    </source>
</evidence>
<accession>A0A166MSG6</accession>
<organism evidence="1 2">
    <name type="scientific">Exidia glandulosa HHB12029</name>
    <dbReference type="NCBI Taxonomy" id="1314781"/>
    <lineage>
        <taxon>Eukaryota</taxon>
        <taxon>Fungi</taxon>
        <taxon>Dikarya</taxon>
        <taxon>Basidiomycota</taxon>
        <taxon>Agaricomycotina</taxon>
        <taxon>Agaricomycetes</taxon>
        <taxon>Auriculariales</taxon>
        <taxon>Exidiaceae</taxon>
        <taxon>Exidia</taxon>
    </lineage>
</organism>
<sequence length="127" mass="14105">MRTKSRDLHLARISIALSRSYLLVAQIFRCLPRTLSDRAELGRLLDGVNRISITHGDDIGIVSHALIGSSSYTYPAAFTHRPCSACMVAATRFRRLFSSSSAFTLFMPSLIKVYCEATDQPGIRRAI</sequence>
<gene>
    <name evidence="1" type="ORF">EXIGLDRAFT_634142</name>
</gene>
<keyword evidence="2" id="KW-1185">Reference proteome</keyword>
<dbReference type="STRING" id="1314781.A0A166MSG6"/>
<protein>
    <submittedName>
        <fullName evidence="1">Uncharacterized protein</fullName>
    </submittedName>
</protein>
<dbReference type="OrthoDB" id="5584001at2759"/>
<reference evidence="1 2" key="1">
    <citation type="journal article" date="2016" name="Mol. Biol. Evol.">
        <title>Comparative Genomics of Early-Diverging Mushroom-Forming Fungi Provides Insights into the Origins of Lignocellulose Decay Capabilities.</title>
        <authorList>
            <person name="Nagy L.G."/>
            <person name="Riley R."/>
            <person name="Tritt A."/>
            <person name="Adam C."/>
            <person name="Daum C."/>
            <person name="Floudas D."/>
            <person name="Sun H."/>
            <person name="Yadav J.S."/>
            <person name="Pangilinan J."/>
            <person name="Larsson K.H."/>
            <person name="Matsuura K."/>
            <person name="Barry K."/>
            <person name="Labutti K."/>
            <person name="Kuo R."/>
            <person name="Ohm R.A."/>
            <person name="Bhattacharya S.S."/>
            <person name="Shirouzu T."/>
            <person name="Yoshinaga Y."/>
            <person name="Martin F.M."/>
            <person name="Grigoriev I.V."/>
            <person name="Hibbett D.S."/>
        </authorList>
    </citation>
    <scope>NUCLEOTIDE SEQUENCE [LARGE SCALE GENOMIC DNA]</scope>
    <source>
        <strain evidence="1 2">HHB12029</strain>
    </source>
</reference>
<dbReference type="AlphaFoldDB" id="A0A166MSG6"/>
<evidence type="ECO:0000313" key="2">
    <source>
        <dbReference type="Proteomes" id="UP000077266"/>
    </source>
</evidence>
<name>A0A166MSG6_EXIGL</name>
<dbReference type="EMBL" id="KV426940">
    <property type="protein sequence ID" value="KZV78347.1"/>
    <property type="molecule type" value="Genomic_DNA"/>
</dbReference>